<accession>A0ABQ6NC43</accession>
<dbReference type="CDD" id="cd10747">
    <property type="entry name" value="DnaJ_C"/>
    <property type="match status" value="1"/>
</dbReference>
<feature type="region of interest" description="Disordered" evidence="2">
    <location>
        <begin position="33"/>
        <end position="60"/>
    </location>
</feature>
<dbReference type="SMART" id="SM00271">
    <property type="entry name" value="DnaJ"/>
    <property type="match status" value="1"/>
</dbReference>
<dbReference type="EMBL" id="BRYB01006684">
    <property type="protein sequence ID" value="GMI55027.1"/>
    <property type="molecule type" value="Genomic_DNA"/>
</dbReference>
<feature type="compositionally biased region" description="Gly residues" evidence="2">
    <location>
        <begin position="397"/>
        <end position="406"/>
    </location>
</feature>
<keyword evidence="5" id="KW-1185">Reference proteome</keyword>
<feature type="compositionally biased region" description="Basic residues" evidence="2">
    <location>
        <begin position="438"/>
        <end position="448"/>
    </location>
</feature>
<dbReference type="CDD" id="cd06257">
    <property type="entry name" value="DnaJ"/>
    <property type="match status" value="1"/>
</dbReference>
<feature type="region of interest" description="Disordered" evidence="2">
    <location>
        <begin position="393"/>
        <end position="448"/>
    </location>
</feature>
<comment type="caution">
    <text evidence="4">The sequence shown here is derived from an EMBL/GenBank/DDBJ whole genome shotgun (WGS) entry which is preliminary data.</text>
</comment>
<sequence>MNASTLRSVFLLSPRLPRSGPFPRAYSTLLSSSAGSPPCSPAASRPSSAPIHPASTRAFSSRSKRDYYQVLGVSKGANKSDLKKAYFQMAKKYHPDTSGGDEKAAEKFKEASEAYEVLGDEDTRSIYDTYGHDGVEAQQQGGGPGGNPFGGGGNPFGGGFGGGGFQWQSGGGGQEINIEDLFGDIFGGNPNAPRKGPDLQTEIKVSFMEAAVTGIEKDIDLTYRTQDPRTGRVATETRNVSVNVPAGVEDEMNLRVAGQGGDGQRGGPRGDMYVKVFVERHKAFTRGANGNVLVDVPVDIVTAALGGKVDVPTVYGDVEMTIPAGSQPATKMMMRGKGAVRLRGGRGAGAKGDQICNIKIEVPKNLTARQTELLQAFQDDRNGIVRGGIAEGEAAGEAGGEAAGGDGEVKEGGEKGEEGGFFSNLFSDKSRKEEETKSKKKAKAKAKE</sequence>
<dbReference type="InterPro" id="IPR001623">
    <property type="entry name" value="DnaJ_domain"/>
</dbReference>
<dbReference type="PRINTS" id="PR00625">
    <property type="entry name" value="JDOMAIN"/>
</dbReference>
<feature type="compositionally biased region" description="Gly residues" evidence="2">
    <location>
        <begin position="140"/>
        <end position="173"/>
    </location>
</feature>
<dbReference type="InterPro" id="IPR008971">
    <property type="entry name" value="HSP40/DnaJ_pept-bd"/>
</dbReference>
<evidence type="ECO:0000256" key="1">
    <source>
        <dbReference type="ARBA" id="ARBA00023186"/>
    </source>
</evidence>
<keyword evidence="1" id="KW-0143">Chaperone</keyword>
<feature type="compositionally biased region" description="Basic and acidic residues" evidence="2">
    <location>
        <begin position="428"/>
        <end position="437"/>
    </location>
</feature>
<dbReference type="Pfam" id="PF01556">
    <property type="entry name" value="DnaJ_C"/>
    <property type="match status" value="1"/>
</dbReference>
<dbReference type="Pfam" id="PF00226">
    <property type="entry name" value="DnaJ"/>
    <property type="match status" value="1"/>
</dbReference>
<feature type="region of interest" description="Disordered" evidence="2">
    <location>
        <begin position="135"/>
        <end position="173"/>
    </location>
</feature>
<dbReference type="InterPro" id="IPR036869">
    <property type="entry name" value="J_dom_sf"/>
</dbReference>
<feature type="domain" description="J" evidence="3">
    <location>
        <begin position="66"/>
        <end position="131"/>
    </location>
</feature>
<organism evidence="4 5">
    <name type="scientific">Tetraparma gracilis</name>
    <dbReference type="NCBI Taxonomy" id="2962635"/>
    <lineage>
        <taxon>Eukaryota</taxon>
        <taxon>Sar</taxon>
        <taxon>Stramenopiles</taxon>
        <taxon>Ochrophyta</taxon>
        <taxon>Bolidophyceae</taxon>
        <taxon>Parmales</taxon>
        <taxon>Triparmaceae</taxon>
        <taxon>Tetraparma</taxon>
    </lineage>
</organism>
<evidence type="ECO:0000256" key="2">
    <source>
        <dbReference type="SAM" id="MobiDB-lite"/>
    </source>
</evidence>
<evidence type="ECO:0000313" key="5">
    <source>
        <dbReference type="Proteomes" id="UP001165060"/>
    </source>
</evidence>
<feature type="compositionally biased region" description="Basic and acidic residues" evidence="2">
    <location>
        <begin position="407"/>
        <end position="418"/>
    </location>
</feature>
<proteinExistence type="predicted"/>
<dbReference type="Gene3D" id="1.10.287.110">
    <property type="entry name" value="DnaJ domain"/>
    <property type="match status" value="1"/>
</dbReference>
<protein>
    <recommendedName>
        <fullName evidence="3">J domain-containing protein</fullName>
    </recommendedName>
</protein>
<dbReference type="Gene3D" id="2.60.260.20">
    <property type="entry name" value="Urease metallochaperone UreE, N-terminal domain"/>
    <property type="match status" value="2"/>
</dbReference>
<dbReference type="InterPro" id="IPR002939">
    <property type="entry name" value="DnaJ_C"/>
</dbReference>
<evidence type="ECO:0000259" key="3">
    <source>
        <dbReference type="PROSITE" id="PS50076"/>
    </source>
</evidence>
<dbReference type="Proteomes" id="UP001165060">
    <property type="component" value="Unassembled WGS sequence"/>
</dbReference>
<dbReference type="SUPFAM" id="SSF46565">
    <property type="entry name" value="Chaperone J-domain"/>
    <property type="match status" value="1"/>
</dbReference>
<dbReference type="InterPro" id="IPR018253">
    <property type="entry name" value="DnaJ_domain_CS"/>
</dbReference>
<dbReference type="SUPFAM" id="SSF49493">
    <property type="entry name" value="HSP40/DnaJ peptide-binding domain"/>
    <property type="match status" value="2"/>
</dbReference>
<dbReference type="PANTHER" id="PTHR43096">
    <property type="entry name" value="DNAJ HOMOLOG 1, MITOCHONDRIAL-RELATED"/>
    <property type="match status" value="1"/>
</dbReference>
<dbReference type="PROSITE" id="PS50076">
    <property type="entry name" value="DNAJ_2"/>
    <property type="match status" value="1"/>
</dbReference>
<name>A0ABQ6NC43_9STRA</name>
<feature type="compositionally biased region" description="Low complexity" evidence="2">
    <location>
        <begin position="33"/>
        <end position="55"/>
    </location>
</feature>
<dbReference type="PROSITE" id="PS00636">
    <property type="entry name" value="DNAJ_1"/>
    <property type="match status" value="1"/>
</dbReference>
<gene>
    <name evidence="4" type="ORF">TeGR_g6492</name>
</gene>
<dbReference type="PANTHER" id="PTHR43096:SF52">
    <property type="entry name" value="DNAJ HOMOLOG 1, MITOCHONDRIAL-RELATED"/>
    <property type="match status" value="1"/>
</dbReference>
<evidence type="ECO:0000313" key="4">
    <source>
        <dbReference type="EMBL" id="GMI55027.1"/>
    </source>
</evidence>
<reference evidence="4 5" key="1">
    <citation type="journal article" date="2023" name="Commun. Biol.">
        <title>Genome analysis of Parmales, the sister group of diatoms, reveals the evolutionary specialization of diatoms from phago-mixotrophs to photoautotrophs.</title>
        <authorList>
            <person name="Ban H."/>
            <person name="Sato S."/>
            <person name="Yoshikawa S."/>
            <person name="Yamada K."/>
            <person name="Nakamura Y."/>
            <person name="Ichinomiya M."/>
            <person name="Sato N."/>
            <person name="Blanc-Mathieu R."/>
            <person name="Endo H."/>
            <person name="Kuwata A."/>
            <person name="Ogata H."/>
        </authorList>
    </citation>
    <scope>NUCLEOTIDE SEQUENCE [LARGE SCALE GENOMIC DNA]</scope>
</reference>